<evidence type="ECO:0000259" key="4">
    <source>
        <dbReference type="PROSITE" id="PS01124"/>
    </source>
</evidence>
<keyword evidence="1" id="KW-0805">Transcription regulation</keyword>
<gene>
    <name evidence="5" type="ORF">SAMN02745157_4453</name>
</gene>
<dbReference type="Pfam" id="PF12833">
    <property type="entry name" value="HTH_18"/>
    <property type="match status" value="1"/>
</dbReference>
<dbReference type="AlphaFoldDB" id="A0A1M5L083"/>
<dbReference type="SUPFAM" id="SSF46689">
    <property type="entry name" value="Homeodomain-like"/>
    <property type="match status" value="1"/>
</dbReference>
<dbReference type="PANTHER" id="PTHR47894:SF4">
    <property type="entry name" value="HTH-TYPE TRANSCRIPTIONAL REGULATOR GADX"/>
    <property type="match status" value="1"/>
</dbReference>
<reference evidence="5 6" key="1">
    <citation type="submission" date="2016-11" db="EMBL/GenBank/DDBJ databases">
        <authorList>
            <person name="Jaros S."/>
            <person name="Januszkiewicz K."/>
            <person name="Wedrychowicz H."/>
        </authorList>
    </citation>
    <scope>NUCLEOTIDE SEQUENCE [LARGE SCALE GENOMIC DNA]</scope>
    <source>
        <strain evidence="5 6">DSM 19436</strain>
    </source>
</reference>
<dbReference type="Pfam" id="PF12625">
    <property type="entry name" value="Arabinose_bd"/>
    <property type="match status" value="1"/>
</dbReference>
<feature type="domain" description="HTH araC/xylS-type" evidence="4">
    <location>
        <begin position="236"/>
        <end position="334"/>
    </location>
</feature>
<evidence type="ECO:0000313" key="6">
    <source>
        <dbReference type="Proteomes" id="UP000184485"/>
    </source>
</evidence>
<dbReference type="STRING" id="1122133.SAMN02745157_4453"/>
<dbReference type="PANTHER" id="PTHR47894">
    <property type="entry name" value="HTH-TYPE TRANSCRIPTIONAL REGULATOR GADX"/>
    <property type="match status" value="1"/>
</dbReference>
<organism evidence="5 6">
    <name type="scientific">Kaistia soli DSM 19436</name>
    <dbReference type="NCBI Taxonomy" id="1122133"/>
    <lineage>
        <taxon>Bacteria</taxon>
        <taxon>Pseudomonadati</taxon>
        <taxon>Pseudomonadota</taxon>
        <taxon>Alphaproteobacteria</taxon>
        <taxon>Hyphomicrobiales</taxon>
        <taxon>Kaistiaceae</taxon>
        <taxon>Kaistia</taxon>
    </lineage>
</organism>
<dbReference type="EMBL" id="FQUP01000006">
    <property type="protein sequence ID" value="SHG58401.1"/>
    <property type="molecule type" value="Genomic_DNA"/>
</dbReference>
<keyword evidence="3" id="KW-0804">Transcription</keyword>
<dbReference type="InterPro" id="IPR018060">
    <property type="entry name" value="HTH_AraC"/>
</dbReference>
<dbReference type="OrthoDB" id="9805730at2"/>
<accession>A0A1M5L083</accession>
<keyword evidence="2 5" id="KW-0238">DNA-binding</keyword>
<dbReference type="Proteomes" id="UP000184485">
    <property type="component" value="Unassembled WGS sequence"/>
</dbReference>
<dbReference type="PROSITE" id="PS01124">
    <property type="entry name" value="HTH_ARAC_FAMILY_2"/>
    <property type="match status" value="1"/>
</dbReference>
<dbReference type="InterPro" id="IPR032687">
    <property type="entry name" value="AraC-type_N"/>
</dbReference>
<sequence>MKSLSPDAPQRVGPVAGLAALMAELGSDPDAACRSVGICVDDLDPDNRLPFALIVQLLDRSAQLAGCPHLGLLLGMRYDHRSLGVVGALMSHAPTLSVALDDFVGSQISNSRGAVVYLHRLGTDYALGYGIYDRQLPGASQIYDLGLAIGCNLVRTLTNGRFWPTEVLIGHSPSDDIRPYAEFFKVPIRFNQNQSCVIISGEALTAKVEDADTGERRRILDQVRELMRLELGGWAARVRHRIRPALLEGLPSMPSIADQLGLHPKALARLLSREGTTFRSLLADVRGVTARELLATTDLPIGDIAAALAYANHGAFVHAFRQWTGVSPSTWRQATMAISR</sequence>
<evidence type="ECO:0000256" key="2">
    <source>
        <dbReference type="ARBA" id="ARBA00023125"/>
    </source>
</evidence>
<dbReference type="RefSeq" id="WP_084527787.1">
    <property type="nucleotide sequence ID" value="NZ_FQUP01000006.1"/>
</dbReference>
<dbReference type="InterPro" id="IPR009057">
    <property type="entry name" value="Homeodomain-like_sf"/>
</dbReference>
<dbReference type="SMART" id="SM00342">
    <property type="entry name" value="HTH_ARAC"/>
    <property type="match status" value="1"/>
</dbReference>
<evidence type="ECO:0000256" key="3">
    <source>
        <dbReference type="ARBA" id="ARBA00023163"/>
    </source>
</evidence>
<dbReference type="GO" id="GO:0003700">
    <property type="term" value="F:DNA-binding transcription factor activity"/>
    <property type="evidence" value="ECO:0007669"/>
    <property type="project" value="InterPro"/>
</dbReference>
<keyword evidence="6" id="KW-1185">Reference proteome</keyword>
<dbReference type="GO" id="GO:0000976">
    <property type="term" value="F:transcription cis-regulatory region binding"/>
    <property type="evidence" value="ECO:0007669"/>
    <property type="project" value="TreeGrafter"/>
</dbReference>
<dbReference type="Gene3D" id="1.10.10.60">
    <property type="entry name" value="Homeodomain-like"/>
    <property type="match status" value="1"/>
</dbReference>
<dbReference type="GO" id="GO:0005829">
    <property type="term" value="C:cytosol"/>
    <property type="evidence" value="ECO:0007669"/>
    <property type="project" value="TreeGrafter"/>
</dbReference>
<protein>
    <submittedName>
        <fullName evidence="5">AraC-type DNA-binding protein</fullName>
    </submittedName>
</protein>
<evidence type="ECO:0000313" key="5">
    <source>
        <dbReference type="EMBL" id="SHG58401.1"/>
    </source>
</evidence>
<proteinExistence type="predicted"/>
<evidence type="ECO:0000256" key="1">
    <source>
        <dbReference type="ARBA" id="ARBA00023015"/>
    </source>
</evidence>
<name>A0A1M5L083_9HYPH</name>